<dbReference type="EMBL" id="JAAVLN010000002">
    <property type="protein sequence ID" value="NKC04279.1"/>
    <property type="molecule type" value="Genomic_DNA"/>
</dbReference>
<name>A0ABX1DMX8_9HYPH</name>
<proteinExistence type="predicted"/>
<dbReference type="Proteomes" id="UP000704467">
    <property type="component" value="Unassembled WGS sequence"/>
</dbReference>
<keyword evidence="3" id="KW-1185">Reference proteome</keyword>
<dbReference type="Pfam" id="PF10123">
    <property type="entry name" value="Mu-like_Pro"/>
    <property type="match status" value="1"/>
</dbReference>
<organism evidence="2 3">
    <name type="scientific">Brucella haematophila</name>
    <dbReference type="NCBI Taxonomy" id="419474"/>
    <lineage>
        <taxon>Bacteria</taxon>
        <taxon>Pseudomonadati</taxon>
        <taxon>Pseudomonadota</taxon>
        <taxon>Alphaproteobacteria</taxon>
        <taxon>Hyphomicrobiales</taxon>
        <taxon>Brucellaceae</taxon>
        <taxon>Brucella/Ochrobactrum group</taxon>
        <taxon>Brucella</taxon>
    </lineage>
</organism>
<comment type="caution">
    <text evidence="2">The sequence shown here is derived from an EMBL/GenBank/DDBJ whole genome shotgun (WGS) entry which is preliminary data.</text>
</comment>
<dbReference type="InterPro" id="IPR012106">
    <property type="entry name" value="Phage_Mu_Gp1"/>
</dbReference>
<feature type="compositionally biased region" description="Basic and acidic residues" evidence="1">
    <location>
        <begin position="95"/>
        <end position="106"/>
    </location>
</feature>
<feature type="region of interest" description="Disordered" evidence="1">
    <location>
        <begin position="95"/>
        <end position="115"/>
    </location>
</feature>
<evidence type="ECO:0000256" key="1">
    <source>
        <dbReference type="SAM" id="MobiDB-lite"/>
    </source>
</evidence>
<protein>
    <submittedName>
        <fullName evidence="2">Uncharacterized protein</fullName>
    </submittedName>
</protein>
<evidence type="ECO:0000313" key="2">
    <source>
        <dbReference type="EMBL" id="NKC04279.1"/>
    </source>
</evidence>
<evidence type="ECO:0000313" key="3">
    <source>
        <dbReference type="Proteomes" id="UP000704467"/>
    </source>
</evidence>
<reference evidence="2 3" key="1">
    <citation type="submission" date="2020-03" db="EMBL/GenBank/DDBJ databases">
        <title>Whole genome sequencing of clinical and environmental type strains of Ochrobactrum.</title>
        <authorList>
            <person name="Dharne M."/>
        </authorList>
    </citation>
    <scope>NUCLEOTIDE SEQUENCE [LARGE SCALE GENOMIC DNA]</scope>
    <source>
        <strain evidence="2 3">CIP 109452</strain>
    </source>
</reference>
<accession>A0ABX1DMX8</accession>
<gene>
    <name evidence="2" type="ORF">HED55_16620</name>
</gene>
<sequence length="133" mass="14943">MKKRLTSLMMNLPTVDDVSVTAVPEWVHLMPAGTFSGADGRGPYIAGDLQQIVAQFRNSGRKLPLDINHSTDKLGTQGFESPAVGWIVDMEAREDGMGQGRMERSRQERHRRPRIWLPVASALRDRRQAAPRH</sequence>